<dbReference type="Pfam" id="PF00263">
    <property type="entry name" value="Secretin"/>
    <property type="match status" value="1"/>
</dbReference>
<feature type="region of interest" description="Disordered" evidence="11">
    <location>
        <begin position="681"/>
        <end position="713"/>
    </location>
</feature>
<dbReference type="PRINTS" id="PR00811">
    <property type="entry name" value="BCTERIALGSPD"/>
</dbReference>
<comment type="similarity">
    <text evidence="2">Belongs to the bacterial secretin family. GSP D subfamily.</text>
</comment>
<keyword evidence="5" id="KW-0812">Transmembrane</keyword>
<evidence type="ECO:0000256" key="11">
    <source>
        <dbReference type="SAM" id="MobiDB-lite"/>
    </source>
</evidence>
<feature type="domain" description="GspD-like N0" evidence="15">
    <location>
        <begin position="38"/>
        <end position="108"/>
    </location>
</feature>
<dbReference type="RefSeq" id="WP_067661523.1">
    <property type="nucleotide sequence ID" value="NZ_FQXG01000010.1"/>
</dbReference>
<dbReference type="PRINTS" id="PR01032">
    <property type="entry name" value="PHAGEIV"/>
</dbReference>
<feature type="chain" id="PRO_5009915410" evidence="12">
    <location>
        <begin position="30"/>
        <end position="713"/>
    </location>
</feature>
<dbReference type="InterPro" id="IPR050810">
    <property type="entry name" value="Bact_Secretion_Sys_Channel"/>
</dbReference>
<evidence type="ECO:0000256" key="1">
    <source>
        <dbReference type="ARBA" id="ARBA00004442"/>
    </source>
</evidence>
<keyword evidence="3 10" id="KW-0813">Transport</keyword>
<reference evidence="16 17" key="1">
    <citation type="submission" date="2016-11" db="EMBL/GenBank/DDBJ databases">
        <authorList>
            <person name="Jaros S."/>
            <person name="Januszkiewicz K."/>
            <person name="Wedrychowicz H."/>
        </authorList>
    </citation>
    <scope>NUCLEOTIDE SEQUENCE [LARGE SCALE GENOMIC DNA]</scope>
    <source>
        <strain evidence="16 17">DSM 16917</strain>
    </source>
</reference>
<keyword evidence="9" id="KW-0998">Cell outer membrane</keyword>
<keyword evidence="8" id="KW-0472">Membrane</keyword>
<proteinExistence type="inferred from homology"/>
<protein>
    <submittedName>
        <fullName evidence="16">General secretion pathway protein D</fullName>
    </submittedName>
</protein>
<dbReference type="GO" id="GO:0015627">
    <property type="term" value="C:type II protein secretion system complex"/>
    <property type="evidence" value="ECO:0007669"/>
    <property type="project" value="InterPro"/>
</dbReference>
<evidence type="ECO:0000259" key="13">
    <source>
        <dbReference type="Pfam" id="PF00263"/>
    </source>
</evidence>
<dbReference type="AlphaFoldDB" id="A0A1M5Z8V4"/>
<name>A0A1M5Z8V4_9GAMM</name>
<evidence type="ECO:0000256" key="12">
    <source>
        <dbReference type="SAM" id="SignalP"/>
    </source>
</evidence>
<evidence type="ECO:0000256" key="2">
    <source>
        <dbReference type="ARBA" id="ARBA00006980"/>
    </source>
</evidence>
<evidence type="ECO:0000259" key="15">
    <source>
        <dbReference type="Pfam" id="PF21305"/>
    </source>
</evidence>
<accession>A0A1M5Z8V4</accession>
<feature type="domain" description="NolW-like" evidence="14">
    <location>
        <begin position="135"/>
        <end position="196"/>
    </location>
</feature>
<dbReference type="InterPro" id="IPR013356">
    <property type="entry name" value="T2SS_GspD"/>
</dbReference>
<evidence type="ECO:0000256" key="3">
    <source>
        <dbReference type="ARBA" id="ARBA00022448"/>
    </source>
</evidence>
<evidence type="ECO:0000259" key="14">
    <source>
        <dbReference type="Pfam" id="PF03958"/>
    </source>
</evidence>
<dbReference type="Proteomes" id="UP000184268">
    <property type="component" value="Unassembled WGS sequence"/>
</dbReference>
<evidence type="ECO:0000313" key="17">
    <source>
        <dbReference type="Proteomes" id="UP000184268"/>
    </source>
</evidence>
<evidence type="ECO:0000256" key="9">
    <source>
        <dbReference type="ARBA" id="ARBA00023237"/>
    </source>
</evidence>
<dbReference type="OrthoDB" id="9775455at2"/>
<dbReference type="PANTHER" id="PTHR30332:SF24">
    <property type="entry name" value="SECRETIN GSPD-RELATED"/>
    <property type="match status" value="1"/>
</dbReference>
<evidence type="ECO:0000256" key="10">
    <source>
        <dbReference type="RuleBase" id="RU004004"/>
    </source>
</evidence>
<dbReference type="PROSITE" id="PS00875">
    <property type="entry name" value="T2SP_D"/>
    <property type="match status" value="1"/>
</dbReference>
<feature type="signal peptide" evidence="12">
    <location>
        <begin position="1"/>
        <end position="29"/>
    </location>
</feature>
<dbReference type="GO" id="GO:0009279">
    <property type="term" value="C:cell outer membrane"/>
    <property type="evidence" value="ECO:0007669"/>
    <property type="project" value="UniProtKB-SubCell"/>
</dbReference>
<feature type="domain" description="Type II/III secretion system secretin-like" evidence="13">
    <location>
        <begin position="462"/>
        <end position="622"/>
    </location>
</feature>
<dbReference type="InterPro" id="IPR005644">
    <property type="entry name" value="NolW-like"/>
</dbReference>
<evidence type="ECO:0000313" key="16">
    <source>
        <dbReference type="EMBL" id="SHI20666.1"/>
    </source>
</evidence>
<keyword evidence="6 12" id="KW-0732">Signal</keyword>
<dbReference type="InterPro" id="IPR004845">
    <property type="entry name" value="T2SS_GspD_CS"/>
</dbReference>
<feature type="domain" description="NolW-like" evidence="14">
    <location>
        <begin position="276"/>
        <end position="355"/>
    </location>
</feature>
<dbReference type="InterPro" id="IPR049371">
    <property type="entry name" value="GspD-like_N0"/>
</dbReference>
<evidence type="ECO:0000256" key="7">
    <source>
        <dbReference type="ARBA" id="ARBA00022927"/>
    </source>
</evidence>
<dbReference type="InterPro" id="IPR038591">
    <property type="entry name" value="NolW-like_sf"/>
</dbReference>
<dbReference type="NCBIfam" id="TIGR02517">
    <property type="entry name" value="type_II_gspD"/>
    <property type="match status" value="1"/>
</dbReference>
<dbReference type="EMBL" id="FQXG01000010">
    <property type="protein sequence ID" value="SHI20666.1"/>
    <property type="molecule type" value="Genomic_DNA"/>
</dbReference>
<evidence type="ECO:0000256" key="5">
    <source>
        <dbReference type="ARBA" id="ARBA00022692"/>
    </source>
</evidence>
<gene>
    <name evidence="16" type="ORF">SAMN02745129_0021</name>
</gene>
<evidence type="ECO:0000256" key="8">
    <source>
        <dbReference type="ARBA" id="ARBA00023136"/>
    </source>
</evidence>
<keyword evidence="7" id="KW-0653">Protein transport</keyword>
<dbReference type="InterPro" id="IPR001775">
    <property type="entry name" value="GspD/PilQ"/>
</dbReference>
<evidence type="ECO:0000256" key="6">
    <source>
        <dbReference type="ARBA" id="ARBA00022729"/>
    </source>
</evidence>
<dbReference type="Gene3D" id="3.30.1370.120">
    <property type="match status" value="3"/>
</dbReference>
<keyword evidence="4" id="KW-1134">Transmembrane beta strand</keyword>
<evidence type="ECO:0000256" key="4">
    <source>
        <dbReference type="ARBA" id="ARBA00022452"/>
    </source>
</evidence>
<organism evidence="16 17">
    <name type="scientific">Ferrimonas marina</name>
    <dbReference type="NCBI Taxonomy" id="299255"/>
    <lineage>
        <taxon>Bacteria</taxon>
        <taxon>Pseudomonadati</taxon>
        <taxon>Pseudomonadota</taxon>
        <taxon>Gammaproteobacteria</taxon>
        <taxon>Alteromonadales</taxon>
        <taxon>Ferrimonadaceae</taxon>
        <taxon>Ferrimonas</taxon>
    </lineage>
</organism>
<dbReference type="Pfam" id="PF21305">
    <property type="entry name" value="type_II_gspD_N0"/>
    <property type="match status" value="1"/>
</dbReference>
<dbReference type="PANTHER" id="PTHR30332">
    <property type="entry name" value="PROBABLE GENERAL SECRETION PATHWAY PROTEIN D"/>
    <property type="match status" value="1"/>
</dbReference>
<sequence>MITKQRRLPWLRNQVLAGMLAGVAAFAVAEEPTQYAANFKGTDIQEFINIVGKNLEKTIIVDPTVRGKINVRSYDLLNEDQYYQFFLSVLQVYGYAIVEMPDTNIIKVVKDKDAKDSNIRVADDDEPGAGDEMVTRIVPLYNVEAKQLAPLLRQLNDNARGGNVVNYDPSNVLMITGRAAVVNKLVEIVKRVDLQGDTKVEVVQLQYASAGEMVRIIDALYRGGGQQPATGAGSVPKVVADERTNSVVISGDERARTRAAELVRQLDQEMKTSGNTKVIYLKYAKAEDLQQVLTGFSESLQQDGEGGAAQTQRRRSNEITIMAHVESNALVINAQPDQLATLESVIRQLDIRRAQVLVEAIIVEIAEGDEVGFSVQYGSLDGGLIQYNTGFGTTIGEIGAGVWDARPTEGTEVCEGIGQDQRCTKNPDIDGDISTLAAALAKVNGMAWGVASGDFGALIQAVASDSNSNVLATPSITTLDNQEASFVVGDEVPVITGSTSGSNNDNPFTTVERREVGIKLTVTPQINEGNAVQLQIEQETSNVNGRTAVDVTFGKRTLKTTVLADSGETVVLGGLLNEDVQESVSKVPLLGDIPVIGHLFSSTSSRKSKRNLMIFIKPTIIRDGSTMTGIAGRKYNYFRGEQLKQQQRGINLMPNADVPVLDEWVVPDGMSPEIFDLLQRHQSGDDLPTPLREERPWMNKALGNEEMPEPVNE</sequence>
<comment type="subcellular location">
    <subcellularLocation>
        <location evidence="1 10">Cell outer membrane</location>
    </subcellularLocation>
</comment>
<dbReference type="InterPro" id="IPR004846">
    <property type="entry name" value="T2SS/T3SS_dom"/>
</dbReference>
<dbReference type="GO" id="GO:0015628">
    <property type="term" value="P:protein secretion by the type II secretion system"/>
    <property type="evidence" value="ECO:0007669"/>
    <property type="project" value="InterPro"/>
</dbReference>
<dbReference type="Pfam" id="PF03958">
    <property type="entry name" value="Secretin_N"/>
    <property type="match status" value="3"/>
</dbReference>
<keyword evidence="17" id="KW-1185">Reference proteome</keyword>
<dbReference type="STRING" id="299255.SAMN02745129_0021"/>
<feature type="domain" description="NolW-like" evidence="14">
    <location>
        <begin position="200"/>
        <end position="269"/>
    </location>
</feature>